<dbReference type="PANTHER" id="PTHR47331:SF1">
    <property type="entry name" value="GAG-LIKE PROTEIN"/>
    <property type="match status" value="1"/>
</dbReference>
<keyword evidence="2" id="KW-1185">Reference proteome</keyword>
<organism evidence="2 3">
    <name type="scientific">Loa loa</name>
    <name type="common">Eye worm</name>
    <name type="synonym">Filaria loa</name>
    <dbReference type="NCBI Taxonomy" id="7209"/>
    <lineage>
        <taxon>Eukaryota</taxon>
        <taxon>Metazoa</taxon>
        <taxon>Ecdysozoa</taxon>
        <taxon>Nematoda</taxon>
        <taxon>Chromadorea</taxon>
        <taxon>Rhabditida</taxon>
        <taxon>Spirurina</taxon>
        <taxon>Spiruromorpha</taxon>
        <taxon>Filarioidea</taxon>
        <taxon>Onchocercidae</taxon>
        <taxon>Loa</taxon>
    </lineage>
</organism>
<dbReference type="Pfam" id="PF17921">
    <property type="entry name" value="Integrase_H2C2"/>
    <property type="match status" value="1"/>
</dbReference>
<dbReference type="AlphaFoldDB" id="A0A1I7VUX5"/>
<dbReference type="InterPro" id="IPR041588">
    <property type="entry name" value="Integrase_H2C2"/>
</dbReference>
<protein>
    <submittedName>
        <fullName evidence="3">Integrase_H2C2 domain-containing protein</fullName>
    </submittedName>
</protein>
<dbReference type="Proteomes" id="UP000095285">
    <property type="component" value="Unassembled WGS sequence"/>
</dbReference>
<dbReference type="Pfam" id="PF05380">
    <property type="entry name" value="Peptidase_A17"/>
    <property type="match status" value="1"/>
</dbReference>
<reference evidence="2" key="1">
    <citation type="submission" date="2012-04" db="EMBL/GenBank/DDBJ databases">
        <title>The Genome Sequence of Loa loa.</title>
        <authorList>
            <consortium name="The Broad Institute Genome Sequencing Platform"/>
            <consortium name="Broad Institute Genome Sequencing Center for Infectious Disease"/>
            <person name="Nutman T.B."/>
            <person name="Fink D.L."/>
            <person name="Russ C."/>
            <person name="Young S."/>
            <person name="Zeng Q."/>
            <person name="Gargeya S."/>
            <person name="Alvarado L."/>
            <person name="Berlin A."/>
            <person name="Chapman S.B."/>
            <person name="Chen Z."/>
            <person name="Freedman E."/>
            <person name="Gellesch M."/>
            <person name="Goldberg J."/>
            <person name="Griggs A."/>
            <person name="Gujja S."/>
            <person name="Heilman E.R."/>
            <person name="Heiman D."/>
            <person name="Howarth C."/>
            <person name="Mehta T."/>
            <person name="Neiman D."/>
            <person name="Pearson M."/>
            <person name="Roberts A."/>
            <person name="Saif S."/>
            <person name="Shea T."/>
            <person name="Shenoy N."/>
            <person name="Sisk P."/>
            <person name="Stolte C."/>
            <person name="Sykes S."/>
            <person name="White J."/>
            <person name="Yandava C."/>
            <person name="Haas B."/>
            <person name="Henn M.R."/>
            <person name="Nusbaum C."/>
            <person name="Birren B."/>
        </authorList>
    </citation>
    <scope>NUCLEOTIDE SEQUENCE [LARGE SCALE GENOMIC DNA]</scope>
</reference>
<evidence type="ECO:0000259" key="1">
    <source>
        <dbReference type="Pfam" id="PF17921"/>
    </source>
</evidence>
<evidence type="ECO:0000313" key="3">
    <source>
        <dbReference type="WBParaSite" id="EN70_6545"/>
    </source>
</evidence>
<dbReference type="WBParaSite" id="EN70_6545">
    <property type="protein sequence ID" value="EN70_6545"/>
    <property type="gene ID" value="EN70_6545"/>
</dbReference>
<name>A0A1I7VUX5_LOALO</name>
<feature type="domain" description="Integrase zinc-binding" evidence="1">
    <location>
        <begin position="144"/>
        <end position="183"/>
    </location>
</feature>
<dbReference type="InterPro" id="IPR008042">
    <property type="entry name" value="Retrotrans_Pao"/>
</dbReference>
<accession>A0A1I7VUX5</accession>
<dbReference type="STRING" id="7209.A0A1I7VUX5"/>
<sequence>MENQETFHMRMANPCEGNTTYRNGPITTHKIHVFSYASSVAYAASVYVIQENEASLIFVKSRIAPIKVDVATRGLSPLRLTKGESDWPHLVSNIGEDYNESENEEQNQKIAAHITINKAFKLIDATRLKLDEQSLHPIYLPRHNRITEIFIQQHEEMFHPGTAHTISNLRKRFWIPKRRTEAKRLPTMPNYPATRVRRVRAFARVGLDYLGPVSIKTETGVTKRWVALFTCFTTRAVHLELAAHRQKVS</sequence>
<dbReference type="PANTHER" id="PTHR47331">
    <property type="entry name" value="PHD-TYPE DOMAIN-CONTAINING PROTEIN"/>
    <property type="match status" value="1"/>
</dbReference>
<evidence type="ECO:0000313" key="2">
    <source>
        <dbReference type="Proteomes" id="UP000095285"/>
    </source>
</evidence>
<reference evidence="3" key="2">
    <citation type="submission" date="2016-11" db="UniProtKB">
        <authorList>
            <consortium name="WormBaseParasite"/>
        </authorList>
    </citation>
    <scope>IDENTIFICATION</scope>
</reference>
<dbReference type="Gene3D" id="3.30.420.10">
    <property type="entry name" value="Ribonuclease H-like superfamily/Ribonuclease H"/>
    <property type="match status" value="1"/>
</dbReference>
<dbReference type="GO" id="GO:0003676">
    <property type="term" value="F:nucleic acid binding"/>
    <property type="evidence" value="ECO:0007669"/>
    <property type="project" value="InterPro"/>
</dbReference>
<proteinExistence type="predicted"/>
<dbReference type="InterPro" id="IPR036397">
    <property type="entry name" value="RNaseH_sf"/>
</dbReference>